<dbReference type="CDD" id="cd17494">
    <property type="entry name" value="RMtype1_S_Sma198ORF994P-TRD2-CR2_like"/>
    <property type="match status" value="1"/>
</dbReference>
<keyword evidence="6" id="KW-0540">Nuclease</keyword>
<dbReference type="GO" id="GO:0004519">
    <property type="term" value="F:endonuclease activity"/>
    <property type="evidence" value="ECO:0007669"/>
    <property type="project" value="UniProtKB-KW"/>
</dbReference>
<dbReference type="CDD" id="cd16961">
    <property type="entry name" value="RMtype1_S_TRD-CR_like"/>
    <property type="match status" value="1"/>
</dbReference>
<dbReference type="Proteomes" id="UP001377804">
    <property type="component" value="Unassembled WGS sequence"/>
</dbReference>
<organism evidence="6 7">
    <name type="scientific">Holzapfeliella saturejae</name>
    <dbReference type="NCBI Taxonomy" id="3082953"/>
    <lineage>
        <taxon>Bacteria</taxon>
        <taxon>Bacillati</taxon>
        <taxon>Bacillota</taxon>
        <taxon>Bacilli</taxon>
        <taxon>Lactobacillales</taxon>
        <taxon>Lactobacillaceae</taxon>
        <taxon>Holzapfeliella</taxon>
    </lineage>
</organism>
<evidence type="ECO:0000256" key="1">
    <source>
        <dbReference type="ARBA" id="ARBA00010923"/>
    </source>
</evidence>
<evidence type="ECO:0000259" key="5">
    <source>
        <dbReference type="Pfam" id="PF01420"/>
    </source>
</evidence>
<proteinExistence type="inferred from homology"/>
<name>A0ABU8SIG4_9LACO</name>
<comment type="similarity">
    <text evidence="1">Belongs to the type-I restriction system S methylase family.</text>
</comment>
<evidence type="ECO:0000256" key="3">
    <source>
        <dbReference type="ARBA" id="ARBA00023125"/>
    </source>
</evidence>
<evidence type="ECO:0000256" key="2">
    <source>
        <dbReference type="ARBA" id="ARBA00022747"/>
    </source>
</evidence>
<dbReference type="Gene3D" id="3.90.220.20">
    <property type="entry name" value="DNA methylase specificity domains"/>
    <property type="match status" value="2"/>
</dbReference>
<keyword evidence="7" id="KW-1185">Reference proteome</keyword>
<feature type="domain" description="Type I restriction modification DNA specificity" evidence="5">
    <location>
        <begin position="199"/>
        <end position="381"/>
    </location>
</feature>
<dbReference type="EMBL" id="JAWMWG010000004">
    <property type="protein sequence ID" value="MEJ6348825.1"/>
    <property type="molecule type" value="Genomic_DNA"/>
</dbReference>
<sequence length="392" mass="44887">MSNKTRVPKLRFKGFQDEWEENKLENIANITMGQSPHSINYTDNPEDEILVQGNADLDNGVVKPRIYTTQVTKESQKGDIILTVRAPVGEVAMNNFDSVVLGRGVAGIKGNSYIYTYLQKLFIEEYWSKISSGSTFQAVNSKDLKVLSLVLPSSVKEQEKIGKFFATLDKLIELYNRKLKLENVYKNYYINKVFNSNLKDNKDYRLGQVTDSRGGTSIEKYFSDNGRYKVISIGSYGVDNKYIDQGIRALDTDVTRSKLLNKNDFAMILNDKTSEANILGRSLLINQDNLFVMNQRTQGISLKDNVDIDINYFYFYLNNPFRKKVIAIAQGATQIYVNYSAVQNLTVSLPPLYKQKKIGCLFRIIEQKINLYEQKIAQLKQLKKAYLQKMFC</sequence>
<dbReference type="RefSeq" id="WP_339970330.1">
    <property type="nucleotide sequence ID" value="NZ_JAWMWG010000004.1"/>
</dbReference>
<dbReference type="PANTHER" id="PTHR30408">
    <property type="entry name" value="TYPE-1 RESTRICTION ENZYME ECOKI SPECIFICITY PROTEIN"/>
    <property type="match status" value="1"/>
</dbReference>
<protein>
    <submittedName>
        <fullName evidence="6">Restriction endonuclease subunit S</fullName>
        <ecNumber evidence="6">3.1.21.-</ecNumber>
    </submittedName>
</protein>
<reference evidence="6 7" key="1">
    <citation type="submission" date="2023-10" db="EMBL/GenBank/DDBJ databases">
        <title>Holzapfeliella saturejae sp. nov. isolated from Satureja montana flowers.</title>
        <authorList>
            <person name="Alcantara C."/>
            <person name="Zuniga M."/>
            <person name="Landete J.M."/>
            <person name="Monedero V."/>
        </authorList>
    </citation>
    <scope>NUCLEOTIDE SEQUENCE [LARGE SCALE GENOMIC DNA]</scope>
    <source>
        <strain evidence="6 7">He02</strain>
    </source>
</reference>
<feature type="coiled-coil region" evidence="4">
    <location>
        <begin position="362"/>
        <end position="389"/>
    </location>
</feature>
<gene>
    <name evidence="6" type="ORF">R4Y45_06295</name>
</gene>
<comment type="caution">
    <text evidence="6">The sequence shown here is derived from an EMBL/GenBank/DDBJ whole genome shotgun (WGS) entry which is preliminary data.</text>
</comment>
<feature type="domain" description="Type I restriction modification DNA specificity" evidence="5">
    <location>
        <begin position="17"/>
        <end position="180"/>
    </location>
</feature>
<dbReference type="InterPro" id="IPR000055">
    <property type="entry name" value="Restrct_endonuc_typeI_TRD"/>
</dbReference>
<keyword evidence="4" id="KW-0175">Coiled coil</keyword>
<dbReference type="InterPro" id="IPR044946">
    <property type="entry name" value="Restrct_endonuc_typeI_TRD_sf"/>
</dbReference>
<accession>A0ABU8SIG4</accession>
<dbReference type="GO" id="GO:0016787">
    <property type="term" value="F:hydrolase activity"/>
    <property type="evidence" value="ECO:0007669"/>
    <property type="project" value="UniProtKB-KW"/>
</dbReference>
<evidence type="ECO:0000313" key="6">
    <source>
        <dbReference type="EMBL" id="MEJ6348825.1"/>
    </source>
</evidence>
<keyword evidence="6" id="KW-0255">Endonuclease</keyword>
<keyword evidence="2" id="KW-0680">Restriction system</keyword>
<evidence type="ECO:0000256" key="4">
    <source>
        <dbReference type="SAM" id="Coils"/>
    </source>
</evidence>
<dbReference type="EC" id="3.1.21.-" evidence="6"/>
<dbReference type="PANTHER" id="PTHR30408:SF12">
    <property type="entry name" value="TYPE I RESTRICTION ENZYME MJAVIII SPECIFICITY SUBUNIT"/>
    <property type="match status" value="1"/>
</dbReference>
<dbReference type="InterPro" id="IPR052021">
    <property type="entry name" value="Type-I_RS_S_subunit"/>
</dbReference>
<dbReference type="SUPFAM" id="SSF116734">
    <property type="entry name" value="DNA methylase specificity domain"/>
    <property type="match status" value="2"/>
</dbReference>
<dbReference type="Pfam" id="PF01420">
    <property type="entry name" value="Methylase_S"/>
    <property type="match status" value="2"/>
</dbReference>
<keyword evidence="3" id="KW-0238">DNA-binding</keyword>
<evidence type="ECO:0000313" key="7">
    <source>
        <dbReference type="Proteomes" id="UP001377804"/>
    </source>
</evidence>
<keyword evidence="6" id="KW-0378">Hydrolase</keyword>